<dbReference type="InParanoid" id="T1EHZ8"/>
<dbReference type="InterPro" id="IPR052212">
    <property type="entry name" value="PH-like_domain"/>
</dbReference>
<dbReference type="OrthoDB" id="6020705at2759"/>
<reference evidence="3" key="3">
    <citation type="submission" date="2015-06" db="UniProtKB">
        <authorList>
            <consortium name="EnsemblMetazoa"/>
        </authorList>
    </citation>
    <scope>IDENTIFICATION</scope>
</reference>
<gene>
    <name evidence="3" type="primary">20196198</name>
    <name evidence="2" type="ORF">HELRODRAFT_132863</name>
</gene>
<keyword evidence="4" id="KW-1185">Reference proteome</keyword>
<evidence type="ECO:0000313" key="4">
    <source>
        <dbReference type="Proteomes" id="UP000015101"/>
    </source>
</evidence>
<proteinExistence type="predicted"/>
<evidence type="ECO:0000313" key="2">
    <source>
        <dbReference type="EMBL" id="ESO08570.1"/>
    </source>
</evidence>
<dbReference type="AlphaFoldDB" id="T1EHZ8"/>
<name>T1EHZ8_HELRO</name>
<dbReference type="InterPro" id="IPR008984">
    <property type="entry name" value="SMAD_FHA_dom_sf"/>
</dbReference>
<dbReference type="RefSeq" id="XP_009013500.1">
    <property type="nucleotide sequence ID" value="XM_009015252.1"/>
</dbReference>
<dbReference type="GeneID" id="20196198"/>
<dbReference type="InterPro" id="IPR000253">
    <property type="entry name" value="FHA_dom"/>
</dbReference>
<protein>
    <recommendedName>
        <fullName evidence="1">FHA domain-containing protein</fullName>
    </recommendedName>
</protein>
<dbReference type="FunFam" id="2.60.200.20:FF:000004">
    <property type="entry name" value="pleckstrin homology-like domain family B member 1 isoform X1"/>
    <property type="match status" value="1"/>
</dbReference>
<dbReference type="CTD" id="20196198"/>
<accession>T1EHZ8</accession>
<feature type="domain" description="FHA" evidence="1">
    <location>
        <begin position="46"/>
        <end position="106"/>
    </location>
</feature>
<dbReference type="EMBL" id="AMQM01003288">
    <property type="status" value="NOT_ANNOTATED_CDS"/>
    <property type="molecule type" value="Genomic_DNA"/>
</dbReference>
<dbReference type="Proteomes" id="UP000015101">
    <property type="component" value="Unassembled WGS sequence"/>
</dbReference>
<reference evidence="4" key="1">
    <citation type="submission" date="2012-12" db="EMBL/GenBank/DDBJ databases">
        <authorList>
            <person name="Hellsten U."/>
            <person name="Grimwood J."/>
            <person name="Chapman J.A."/>
            <person name="Shapiro H."/>
            <person name="Aerts A."/>
            <person name="Otillar R.P."/>
            <person name="Terry A.Y."/>
            <person name="Boore J.L."/>
            <person name="Simakov O."/>
            <person name="Marletaz F."/>
            <person name="Cho S.-J."/>
            <person name="Edsinger-Gonzales E."/>
            <person name="Havlak P."/>
            <person name="Kuo D.-H."/>
            <person name="Larsson T."/>
            <person name="Lv J."/>
            <person name="Arendt D."/>
            <person name="Savage R."/>
            <person name="Osoegawa K."/>
            <person name="de Jong P."/>
            <person name="Lindberg D.R."/>
            <person name="Seaver E.C."/>
            <person name="Weisblat D.A."/>
            <person name="Putnam N.H."/>
            <person name="Grigoriev I.V."/>
            <person name="Rokhsar D.S."/>
        </authorList>
    </citation>
    <scope>NUCLEOTIDE SEQUENCE</scope>
</reference>
<dbReference type="Pfam" id="PF00498">
    <property type="entry name" value="FHA"/>
    <property type="match status" value="1"/>
</dbReference>
<dbReference type="EnsemblMetazoa" id="HelroT132863">
    <property type="protein sequence ID" value="HelroP132863"/>
    <property type="gene ID" value="HelroG132863"/>
</dbReference>
<evidence type="ECO:0000259" key="1">
    <source>
        <dbReference type="Pfam" id="PF00498"/>
    </source>
</evidence>
<dbReference type="CDD" id="cd22713">
    <property type="entry name" value="FHA_PHLB1"/>
    <property type="match status" value="1"/>
</dbReference>
<dbReference type="HOGENOM" id="CLU_2066625_0_0_1"/>
<dbReference type="EMBL" id="KB096080">
    <property type="protein sequence ID" value="ESO08570.1"/>
    <property type="molecule type" value="Genomic_DNA"/>
</dbReference>
<dbReference type="eggNOG" id="ENOG502QPZY">
    <property type="taxonomic scope" value="Eukaryota"/>
</dbReference>
<dbReference type="KEGG" id="hro:HELRODRAFT_132863"/>
<dbReference type="OMA" id="CYIENTR"/>
<dbReference type="PANTHER" id="PTHR12156">
    <property type="entry name" value="PLECKSTRIN HOMOLOGY-LIKE DOMAIN, FAMILY B, MEMBER 3"/>
    <property type="match status" value="1"/>
</dbReference>
<dbReference type="PANTHER" id="PTHR12156:SF5">
    <property type="entry name" value="FI18040P1"/>
    <property type="match status" value="1"/>
</dbReference>
<reference evidence="2 4" key="2">
    <citation type="journal article" date="2013" name="Nature">
        <title>Insights into bilaterian evolution from three spiralian genomes.</title>
        <authorList>
            <person name="Simakov O."/>
            <person name="Marletaz F."/>
            <person name="Cho S.J."/>
            <person name="Edsinger-Gonzales E."/>
            <person name="Havlak P."/>
            <person name="Hellsten U."/>
            <person name="Kuo D.H."/>
            <person name="Larsson T."/>
            <person name="Lv J."/>
            <person name="Arendt D."/>
            <person name="Savage R."/>
            <person name="Osoegawa K."/>
            <person name="de Jong P."/>
            <person name="Grimwood J."/>
            <person name="Chapman J.A."/>
            <person name="Shapiro H."/>
            <person name="Aerts A."/>
            <person name="Otillar R.P."/>
            <person name="Terry A.Y."/>
            <person name="Boore J.L."/>
            <person name="Grigoriev I.V."/>
            <person name="Lindberg D.R."/>
            <person name="Seaver E.C."/>
            <person name="Weisblat D.A."/>
            <person name="Putnam N.H."/>
            <person name="Rokhsar D.S."/>
        </authorList>
    </citation>
    <scope>NUCLEOTIDE SEQUENCE</scope>
</reference>
<organism evidence="3 4">
    <name type="scientific">Helobdella robusta</name>
    <name type="common">Californian leech</name>
    <dbReference type="NCBI Taxonomy" id="6412"/>
    <lineage>
        <taxon>Eukaryota</taxon>
        <taxon>Metazoa</taxon>
        <taxon>Spiralia</taxon>
        <taxon>Lophotrochozoa</taxon>
        <taxon>Annelida</taxon>
        <taxon>Clitellata</taxon>
        <taxon>Hirudinea</taxon>
        <taxon>Rhynchobdellida</taxon>
        <taxon>Glossiphoniidae</taxon>
        <taxon>Helobdella</taxon>
    </lineage>
</organism>
<dbReference type="Gene3D" id="2.60.200.20">
    <property type="match status" value="1"/>
</dbReference>
<sequence length="124" mass="13643">QQKQLTVTEAGRAVRVETDLPHLVGLGSGRFSTAVTLHPLPEGSTTVGNSNSDIIIRGRHMEPQHCYFVNENDVVVLFPISDVISVDGAKVTRPTVLSQGSMICFGRNQYYRFNHPAEAQHLKS</sequence>
<evidence type="ECO:0000313" key="3">
    <source>
        <dbReference type="EnsemblMetazoa" id="HelroP132863"/>
    </source>
</evidence>
<dbReference type="SUPFAM" id="SSF49879">
    <property type="entry name" value="SMAD/FHA domain"/>
    <property type="match status" value="1"/>
</dbReference>